<dbReference type="CDD" id="cd16917">
    <property type="entry name" value="HATPase_UhpB-NarQ-NarX-like"/>
    <property type="match status" value="1"/>
</dbReference>
<dbReference type="InterPro" id="IPR050482">
    <property type="entry name" value="Sensor_HK_TwoCompSys"/>
</dbReference>
<keyword evidence="9" id="KW-1133">Transmembrane helix</keyword>
<keyword evidence="7" id="KW-0067">ATP-binding</keyword>
<keyword evidence="8" id="KW-0902">Two-component regulatory system</keyword>
<gene>
    <name evidence="11" type="ORF">OHJ16_16135</name>
</gene>
<keyword evidence="6 11" id="KW-0418">Kinase</keyword>
<dbReference type="PANTHER" id="PTHR24421:SF10">
    <property type="entry name" value="NITRATE_NITRITE SENSOR PROTEIN NARQ"/>
    <property type="match status" value="1"/>
</dbReference>
<sequence>MSTLGDTIASLAARVPAVASYAAGGLRGRRMYVAVGVLFGAASIVVNVAINGVPQPLDAVFMLVALVLVALIPLRPVVGLVAYQLCWVVLFLVPGSHATDMLIANGAFFLFLGRFLPVWPAVSFLLMNILVDVVSVLVPSPGADGAVHVGGPLSNLFMGVLLLPVGAVLRALEAARRREVRRAGERLEEMRLEIAREMHDLVAYSMSQTALRARRAATDASYSPEAREELAAVVSTACDALHELRLLLRALRQTAPAQEAEATAAAGLGHVVVDLDAAVQAVSDDVAAAGFDVVFRRVGQDAPSRLQATTLSRAAREMGANIVRHADRARPVTLTLTLGPDVIRLVSTNGIAEDAPRLPRSGTGIVGMRERLAAIEGTLTTLAEDGAWMVAATIPLDPPRPTPLERIP</sequence>
<feature type="transmembrane region" description="Helical" evidence="9">
    <location>
        <begin position="57"/>
        <end position="74"/>
    </location>
</feature>
<feature type="transmembrane region" description="Helical" evidence="9">
    <location>
        <begin position="31"/>
        <end position="50"/>
    </location>
</feature>
<dbReference type="PANTHER" id="PTHR24421">
    <property type="entry name" value="NITRATE/NITRITE SENSOR PROTEIN NARX-RELATED"/>
    <property type="match status" value="1"/>
</dbReference>
<keyword evidence="3" id="KW-0597">Phosphoprotein</keyword>
<evidence type="ECO:0000256" key="1">
    <source>
        <dbReference type="ARBA" id="ARBA00000085"/>
    </source>
</evidence>
<feature type="transmembrane region" description="Helical" evidence="9">
    <location>
        <begin position="153"/>
        <end position="172"/>
    </location>
</feature>
<feature type="domain" description="Signal transduction histidine kinase subgroup 3 dimerisation and phosphoacceptor" evidence="10">
    <location>
        <begin position="191"/>
        <end position="254"/>
    </location>
</feature>
<evidence type="ECO:0000256" key="5">
    <source>
        <dbReference type="ARBA" id="ARBA00022741"/>
    </source>
</evidence>
<accession>A0ABT4IDB4</accession>
<dbReference type="Gene3D" id="3.30.565.10">
    <property type="entry name" value="Histidine kinase-like ATPase, C-terminal domain"/>
    <property type="match status" value="1"/>
</dbReference>
<keyword evidence="5" id="KW-0547">Nucleotide-binding</keyword>
<organism evidence="11 12">
    <name type="scientific">Actinomyces israelii</name>
    <dbReference type="NCBI Taxonomy" id="1659"/>
    <lineage>
        <taxon>Bacteria</taxon>
        <taxon>Bacillati</taxon>
        <taxon>Actinomycetota</taxon>
        <taxon>Actinomycetes</taxon>
        <taxon>Actinomycetales</taxon>
        <taxon>Actinomycetaceae</taxon>
        <taxon>Actinomyces</taxon>
    </lineage>
</organism>
<evidence type="ECO:0000256" key="9">
    <source>
        <dbReference type="SAM" id="Phobius"/>
    </source>
</evidence>
<keyword evidence="9" id="KW-0812">Transmembrane</keyword>
<evidence type="ECO:0000313" key="11">
    <source>
        <dbReference type="EMBL" id="MCZ0859561.1"/>
    </source>
</evidence>
<evidence type="ECO:0000256" key="8">
    <source>
        <dbReference type="ARBA" id="ARBA00023012"/>
    </source>
</evidence>
<evidence type="ECO:0000256" key="6">
    <source>
        <dbReference type="ARBA" id="ARBA00022777"/>
    </source>
</evidence>
<evidence type="ECO:0000256" key="7">
    <source>
        <dbReference type="ARBA" id="ARBA00022840"/>
    </source>
</evidence>
<dbReference type="Proteomes" id="UP001072034">
    <property type="component" value="Unassembled WGS sequence"/>
</dbReference>
<evidence type="ECO:0000313" key="12">
    <source>
        <dbReference type="Proteomes" id="UP001072034"/>
    </source>
</evidence>
<evidence type="ECO:0000256" key="2">
    <source>
        <dbReference type="ARBA" id="ARBA00012438"/>
    </source>
</evidence>
<proteinExistence type="predicted"/>
<dbReference type="RefSeq" id="WP_268918741.1">
    <property type="nucleotide sequence ID" value="NZ_JAPTMY010000065.1"/>
</dbReference>
<comment type="catalytic activity">
    <reaction evidence="1">
        <text>ATP + protein L-histidine = ADP + protein N-phospho-L-histidine.</text>
        <dbReference type="EC" id="2.7.13.3"/>
    </reaction>
</comment>
<feature type="transmembrane region" description="Helical" evidence="9">
    <location>
        <begin position="115"/>
        <end position="138"/>
    </location>
</feature>
<dbReference type="Pfam" id="PF07730">
    <property type="entry name" value="HisKA_3"/>
    <property type="match status" value="1"/>
</dbReference>
<reference evidence="11" key="1">
    <citation type="submission" date="2022-10" db="EMBL/GenBank/DDBJ databases">
        <title>Genome sequence of Actinomyces israelii ATCC 10048.</title>
        <authorList>
            <person name="Watt R.M."/>
            <person name="Tong W.M."/>
        </authorList>
    </citation>
    <scope>NUCLEOTIDE SEQUENCE</scope>
    <source>
        <strain evidence="11">ATCC 10048</strain>
    </source>
</reference>
<dbReference type="Gene3D" id="1.20.5.1930">
    <property type="match status" value="1"/>
</dbReference>
<keyword evidence="4" id="KW-0808">Transferase</keyword>
<dbReference type="EC" id="2.7.13.3" evidence="2"/>
<keyword evidence="9" id="KW-0472">Membrane</keyword>
<dbReference type="InterPro" id="IPR011712">
    <property type="entry name" value="Sig_transdc_His_kin_sub3_dim/P"/>
</dbReference>
<keyword evidence="12" id="KW-1185">Reference proteome</keyword>
<feature type="transmembrane region" description="Helical" evidence="9">
    <location>
        <begin position="80"/>
        <end position="103"/>
    </location>
</feature>
<evidence type="ECO:0000256" key="4">
    <source>
        <dbReference type="ARBA" id="ARBA00022679"/>
    </source>
</evidence>
<evidence type="ECO:0000259" key="10">
    <source>
        <dbReference type="Pfam" id="PF07730"/>
    </source>
</evidence>
<name>A0ABT4IDB4_9ACTO</name>
<dbReference type="EMBL" id="JAPTMY010000065">
    <property type="protein sequence ID" value="MCZ0859561.1"/>
    <property type="molecule type" value="Genomic_DNA"/>
</dbReference>
<protein>
    <recommendedName>
        <fullName evidence="2">histidine kinase</fullName>
        <ecNumber evidence="2">2.7.13.3</ecNumber>
    </recommendedName>
</protein>
<evidence type="ECO:0000256" key="3">
    <source>
        <dbReference type="ARBA" id="ARBA00022553"/>
    </source>
</evidence>
<comment type="caution">
    <text evidence="11">The sequence shown here is derived from an EMBL/GenBank/DDBJ whole genome shotgun (WGS) entry which is preliminary data.</text>
</comment>
<dbReference type="InterPro" id="IPR036890">
    <property type="entry name" value="HATPase_C_sf"/>
</dbReference>
<dbReference type="GO" id="GO:0016301">
    <property type="term" value="F:kinase activity"/>
    <property type="evidence" value="ECO:0007669"/>
    <property type="project" value="UniProtKB-KW"/>
</dbReference>